<feature type="domain" description="Thioredoxin" evidence="5">
    <location>
        <begin position="41"/>
        <end position="180"/>
    </location>
</feature>
<sequence length="183" mass="19932">MRLGRSSSPLRFLPPLLAFGLVAVLALLLLRPAPGGAATGSLVGQRAPTFVLKALDGSSVDLTSFQGRPLVLNFWASWCGPCREEAPLFRELDSKRQRGNYQVLGVLFQESNLGNARKFVKQYRLTYPNAIDAQMNAGSAYQVAGLPQTVFIDAKGVIRHIDRGGLNRERLNEGLKKIGVLAL</sequence>
<dbReference type="PANTHER" id="PTHR42852:SF6">
    <property type="entry name" value="THIOL:DISULFIDE INTERCHANGE PROTEIN DSBE"/>
    <property type="match status" value="1"/>
</dbReference>
<organism evidence="6 7">
    <name type="scientific">Deinococcus antarcticus</name>
    <dbReference type="NCBI Taxonomy" id="1298767"/>
    <lineage>
        <taxon>Bacteria</taxon>
        <taxon>Thermotogati</taxon>
        <taxon>Deinococcota</taxon>
        <taxon>Deinococci</taxon>
        <taxon>Deinococcales</taxon>
        <taxon>Deinococcaceae</taxon>
        <taxon>Deinococcus</taxon>
    </lineage>
</organism>
<keyword evidence="3" id="KW-1015">Disulfide bond</keyword>
<keyword evidence="2" id="KW-0201">Cytochrome c-type biogenesis</keyword>
<proteinExistence type="predicted"/>
<evidence type="ECO:0000259" key="5">
    <source>
        <dbReference type="PROSITE" id="PS51352"/>
    </source>
</evidence>
<dbReference type="InterPro" id="IPR013740">
    <property type="entry name" value="Redoxin"/>
</dbReference>
<dbReference type="InterPro" id="IPR017937">
    <property type="entry name" value="Thioredoxin_CS"/>
</dbReference>
<dbReference type="InterPro" id="IPR013766">
    <property type="entry name" value="Thioredoxin_domain"/>
</dbReference>
<dbReference type="RefSeq" id="WP_380078065.1">
    <property type="nucleotide sequence ID" value="NZ_JBHRZF010000135.1"/>
</dbReference>
<accession>A0ABV8A788</accession>
<reference evidence="7" key="1">
    <citation type="journal article" date="2019" name="Int. J. Syst. Evol. Microbiol.">
        <title>The Global Catalogue of Microorganisms (GCM) 10K type strain sequencing project: providing services to taxonomists for standard genome sequencing and annotation.</title>
        <authorList>
            <consortium name="The Broad Institute Genomics Platform"/>
            <consortium name="The Broad Institute Genome Sequencing Center for Infectious Disease"/>
            <person name="Wu L."/>
            <person name="Ma J."/>
        </authorList>
    </citation>
    <scope>NUCLEOTIDE SEQUENCE [LARGE SCALE GENOMIC DNA]</scope>
    <source>
        <strain evidence="7">CCTCC AB 2013263</strain>
    </source>
</reference>
<dbReference type="PROSITE" id="PS00194">
    <property type="entry name" value="THIOREDOXIN_1"/>
    <property type="match status" value="1"/>
</dbReference>
<dbReference type="InterPro" id="IPR036249">
    <property type="entry name" value="Thioredoxin-like_sf"/>
</dbReference>
<evidence type="ECO:0000313" key="7">
    <source>
        <dbReference type="Proteomes" id="UP001595748"/>
    </source>
</evidence>
<dbReference type="PROSITE" id="PS51352">
    <property type="entry name" value="THIOREDOXIN_2"/>
    <property type="match status" value="1"/>
</dbReference>
<evidence type="ECO:0000256" key="2">
    <source>
        <dbReference type="ARBA" id="ARBA00022748"/>
    </source>
</evidence>
<dbReference type="EMBL" id="JBHRZF010000135">
    <property type="protein sequence ID" value="MFC3861304.1"/>
    <property type="molecule type" value="Genomic_DNA"/>
</dbReference>
<evidence type="ECO:0000256" key="1">
    <source>
        <dbReference type="ARBA" id="ARBA00004196"/>
    </source>
</evidence>
<evidence type="ECO:0000313" key="6">
    <source>
        <dbReference type="EMBL" id="MFC3861304.1"/>
    </source>
</evidence>
<dbReference type="InterPro" id="IPR050553">
    <property type="entry name" value="Thioredoxin_ResA/DsbE_sf"/>
</dbReference>
<keyword evidence="7" id="KW-1185">Reference proteome</keyword>
<dbReference type="Gene3D" id="3.40.30.10">
    <property type="entry name" value="Glutaredoxin"/>
    <property type="match status" value="1"/>
</dbReference>
<name>A0ABV8A788_9DEIO</name>
<protein>
    <submittedName>
        <fullName evidence="6">TlpA family protein disulfide reductase</fullName>
    </submittedName>
</protein>
<dbReference type="Proteomes" id="UP001595748">
    <property type="component" value="Unassembled WGS sequence"/>
</dbReference>
<dbReference type="SUPFAM" id="SSF52833">
    <property type="entry name" value="Thioredoxin-like"/>
    <property type="match status" value="1"/>
</dbReference>
<evidence type="ECO:0000256" key="4">
    <source>
        <dbReference type="ARBA" id="ARBA00023284"/>
    </source>
</evidence>
<dbReference type="Pfam" id="PF08534">
    <property type="entry name" value="Redoxin"/>
    <property type="match status" value="1"/>
</dbReference>
<dbReference type="PANTHER" id="PTHR42852">
    <property type="entry name" value="THIOL:DISULFIDE INTERCHANGE PROTEIN DSBE"/>
    <property type="match status" value="1"/>
</dbReference>
<dbReference type="CDD" id="cd02966">
    <property type="entry name" value="TlpA_like_family"/>
    <property type="match status" value="1"/>
</dbReference>
<keyword evidence="4" id="KW-0676">Redox-active center</keyword>
<evidence type="ECO:0000256" key="3">
    <source>
        <dbReference type="ARBA" id="ARBA00023157"/>
    </source>
</evidence>
<comment type="caution">
    <text evidence="6">The sequence shown here is derived from an EMBL/GenBank/DDBJ whole genome shotgun (WGS) entry which is preliminary data.</text>
</comment>
<gene>
    <name evidence="6" type="ORF">ACFOPQ_11085</name>
</gene>
<comment type="subcellular location">
    <subcellularLocation>
        <location evidence="1">Cell envelope</location>
    </subcellularLocation>
</comment>